<feature type="compositionally biased region" description="Basic and acidic residues" evidence="1">
    <location>
        <begin position="131"/>
        <end position="150"/>
    </location>
</feature>
<organism evidence="2 3">
    <name type="scientific">Datura stramonium</name>
    <name type="common">Jimsonweed</name>
    <name type="synonym">Common thornapple</name>
    <dbReference type="NCBI Taxonomy" id="4076"/>
    <lineage>
        <taxon>Eukaryota</taxon>
        <taxon>Viridiplantae</taxon>
        <taxon>Streptophyta</taxon>
        <taxon>Embryophyta</taxon>
        <taxon>Tracheophyta</taxon>
        <taxon>Spermatophyta</taxon>
        <taxon>Magnoliopsida</taxon>
        <taxon>eudicotyledons</taxon>
        <taxon>Gunneridae</taxon>
        <taxon>Pentapetalae</taxon>
        <taxon>asterids</taxon>
        <taxon>lamiids</taxon>
        <taxon>Solanales</taxon>
        <taxon>Solanaceae</taxon>
        <taxon>Solanoideae</taxon>
        <taxon>Datureae</taxon>
        <taxon>Datura</taxon>
    </lineage>
</organism>
<evidence type="ECO:0000313" key="3">
    <source>
        <dbReference type="Proteomes" id="UP000823775"/>
    </source>
</evidence>
<proteinExistence type="predicted"/>
<comment type="caution">
    <text evidence="2">The sequence shown here is derived from an EMBL/GenBank/DDBJ whole genome shotgun (WGS) entry which is preliminary data.</text>
</comment>
<keyword evidence="3" id="KW-1185">Reference proteome</keyword>
<dbReference type="EMBL" id="JACEIK010011752">
    <property type="protein sequence ID" value="MCE3215863.1"/>
    <property type="molecule type" value="Genomic_DNA"/>
</dbReference>
<gene>
    <name evidence="2" type="ORF">HAX54_003825</name>
</gene>
<evidence type="ECO:0000256" key="1">
    <source>
        <dbReference type="SAM" id="MobiDB-lite"/>
    </source>
</evidence>
<feature type="region of interest" description="Disordered" evidence="1">
    <location>
        <begin position="131"/>
        <end position="160"/>
    </location>
</feature>
<sequence>MLQSNADKPCNIDIDGDVSVKTLVDVASEEVVVGLTRKDKVKENMLDIAKYYSKPLPPFTKTLAKKSINANIDKYTKRFKEKTLQLLFIDTIKEIPRFSKYLKSLLTKKRPSEEDVVPVTHRVSAITTDTRVEKKEDPSVTLEKSGEEMPKGIQELHLPT</sequence>
<dbReference type="Proteomes" id="UP000823775">
    <property type="component" value="Unassembled WGS sequence"/>
</dbReference>
<reference evidence="2 3" key="1">
    <citation type="journal article" date="2021" name="BMC Genomics">
        <title>Datura genome reveals duplications of psychoactive alkaloid biosynthetic genes and high mutation rate following tissue culture.</title>
        <authorList>
            <person name="Rajewski A."/>
            <person name="Carter-House D."/>
            <person name="Stajich J."/>
            <person name="Litt A."/>
        </authorList>
    </citation>
    <scope>NUCLEOTIDE SEQUENCE [LARGE SCALE GENOMIC DNA]</scope>
    <source>
        <strain evidence="2">AR-01</strain>
    </source>
</reference>
<evidence type="ECO:0000313" key="2">
    <source>
        <dbReference type="EMBL" id="MCE3215863.1"/>
    </source>
</evidence>
<accession>A0ABS8WUJ3</accession>
<name>A0ABS8WUJ3_DATST</name>
<protein>
    <submittedName>
        <fullName evidence="2">Uncharacterized protein</fullName>
    </submittedName>
</protein>
<feature type="non-terminal residue" evidence="2">
    <location>
        <position position="160"/>
    </location>
</feature>